<dbReference type="InterPro" id="IPR023335">
    <property type="entry name" value="ATP12_ortho_dom_sf"/>
</dbReference>
<dbReference type="Proteomes" id="UP001642482">
    <property type="component" value="Unassembled WGS sequence"/>
</dbReference>
<evidence type="ECO:0000313" key="8">
    <source>
        <dbReference type="Proteomes" id="UP001642482"/>
    </source>
</evidence>
<dbReference type="Gene3D" id="3.30.2180.10">
    <property type="entry name" value="ATP12-like"/>
    <property type="match status" value="1"/>
</dbReference>
<proteinExistence type="inferred from homology"/>
<dbReference type="InterPro" id="IPR042272">
    <property type="entry name" value="ATP12_ATP_synth-F1-assembly_N"/>
</dbReference>
<dbReference type="Gene3D" id="1.10.3580.10">
    <property type="entry name" value="ATP12 ATPase"/>
    <property type="match status" value="1"/>
</dbReference>
<dbReference type="Pfam" id="PF07542">
    <property type="entry name" value="ATP12"/>
    <property type="match status" value="1"/>
</dbReference>
<keyword evidence="3" id="KW-0809">Transit peptide</keyword>
<dbReference type="PANTHER" id="PTHR21013:SF10">
    <property type="entry name" value="ATP SYNTHASE MITOCHONDRIAL F1 COMPLEX ASSEMBLY FACTOR 2"/>
    <property type="match status" value="1"/>
</dbReference>
<reference evidence="7 8" key="1">
    <citation type="submission" date="2024-01" db="EMBL/GenBank/DDBJ databases">
        <authorList>
            <person name="Allen C."/>
            <person name="Tagirdzhanova G."/>
        </authorList>
    </citation>
    <scope>NUCLEOTIDE SEQUENCE [LARGE SCALE GENOMIC DNA]</scope>
</reference>
<evidence type="ECO:0000313" key="7">
    <source>
        <dbReference type="EMBL" id="CAK7235156.1"/>
    </source>
</evidence>
<sequence length="424" mass="45819">MRSIARIRLTEAAASSARSAQAPALSQCAIRPLHPSTSSPTMTQQPSLPSSSSLRPRPFHSSAAVASPKPTSSLRADVVPMYGQGPPPNLPTPAADDSTQKSSPAQTDLVRDAEERSIRIARRRAQSEKTNGGTSSRFWKAANVEEVDGHLEVRLDKRPLRHPTTKKILELPTHKKMLAHGLAAEWDQLTSVRQATQGHRMPLMSLVCRALDLESEKAEASQPMRTTLIENMLRYLDTDSLLCWAPPDEVSSLHGLGGTATTRNVPGHGEVTLRQLQERTAGPILAYLSAHVWPGIVVEPVLGGEDQASLLFPKPHPPATRAAVGTWLKSLSGWDLAGVERATLAGKSMVVATRFVAGWSPTASETAATLPKESGSALSVEEAYAATNMETAFQTAQWGEVEDTHDVEREDMRRHFGSVVLLVS</sequence>
<comment type="subcellular location">
    <subcellularLocation>
        <location evidence="1">Mitochondrion</location>
    </subcellularLocation>
</comment>
<evidence type="ECO:0000256" key="5">
    <source>
        <dbReference type="ARBA" id="ARBA00023186"/>
    </source>
</evidence>
<dbReference type="PANTHER" id="PTHR21013">
    <property type="entry name" value="ATP SYNTHASE MITOCHONDRIAL F1 COMPLEX ASSEMBLY FACTOR 2/ATP12 PROTEIN, MITOCHONDRIAL PRECURSOR"/>
    <property type="match status" value="1"/>
</dbReference>
<evidence type="ECO:0000256" key="2">
    <source>
        <dbReference type="ARBA" id="ARBA00008231"/>
    </source>
</evidence>
<organism evidence="7 8">
    <name type="scientific">Sporothrix eucalyptigena</name>
    <dbReference type="NCBI Taxonomy" id="1812306"/>
    <lineage>
        <taxon>Eukaryota</taxon>
        <taxon>Fungi</taxon>
        <taxon>Dikarya</taxon>
        <taxon>Ascomycota</taxon>
        <taxon>Pezizomycotina</taxon>
        <taxon>Sordariomycetes</taxon>
        <taxon>Sordariomycetidae</taxon>
        <taxon>Ophiostomatales</taxon>
        <taxon>Ophiostomataceae</taxon>
        <taxon>Sporothrix</taxon>
    </lineage>
</organism>
<evidence type="ECO:0000256" key="4">
    <source>
        <dbReference type="ARBA" id="ARBA00023128"/>
    </source>
</evidence>
<evidence type="ECO:0000256" key="1">
    <source>
        <dbReference type="ARBA" id="ARBA00004173"/>
    </source>
</evidence>
<gene>
    <name evidence="7" type="primary">atp12</name>
    <name evidence="7" type="ORF">SEUCBS140593_009187</name>
</gene>
<dbReference type="EMBL" id="CAWUHD010000144">
    <property type="protein sequence ID" value="CAK7235156.1"/>
    <property type="molecule type" value="Genomic_DNA"/>
</dbReference>
<keyword evidence="5" id="KW-0143">Chaperone</keyword>
<feature type="compositionally biased region" description="Low complexity" evidence="6">
    <location>
        <begin position="13"/>
        <end position="26"/>
    </location>
</feature>
<feature type="compositionally biased region" description="Low complexity" evidence="6">
    <location>
        <begin position="34"/>
        <end position="62"/>
    </location>
</feature>
<name>A0ABP0CV29_9PEZI</name>
<evidence type="ECO:0000256" key="6">
    <source>
        <dbReference type="SAM" id="MobiDB-lite"/>
    </source>
</evidence>
<evidence type="ECO:0000256" key="3">
    <source>
        <dbReference type="ARBA" id="ARBA00022946"/>
    </source>
</evidence>
<protein>
    <submittedName>
        <fullName evidence="7">ATP synthase mitochondrial F1 complex assembly factor 2</fullName>
    </submittedName>
</protein>
<keyword evidence="8" id="KW-1185">Reference proteome</keyword>
<feature type="region of interest" description="Disordered" evidence="6">
    <location>
        <begin position="13"/>
        <end position="113"/>
    </location>
</feature>
<dbReference type="InterPro" id="IPR011419">
    <property type="entry name" value="ATP12_ATP_synth-F1-assembly"/>
</dbReference>
<accession>A0ABP0CV29</accession>
<dbReference type="SUPFAM" id="SSF160909">
    <property type="entry name" value="ATP12-like"/>
    <property type="match status" value="1"/>
</dbReference>
<keyword evidence="4" id="KW-0496">Mitochondrion</keyword>
<comment type="caution">
    <text evidence="7">The sequence shown here is derived from an EMBL/GenBank/DDBJ whole genome shotgun (WGS) entry which is preliminary data.</text>
</comment>
<comment type="similarity">
    <text evidence="2">Belongs to the ATP12 family.</text>
</comment>